<proteinExistence type="predicted"/>
<dbReference type="Proteomes" id="UP000192434">
    <property type="component" value="Unassembled WGS sequence"/>
</dbReference>
<protein>
    <recommendedName>
        <fullName evidence="5">Intersectin-EH binding protein Ibp1</fullName>
    </recommendedName>
</protein>
<feature type="chain" id="PRO_5030033839" description="Intersectin-EH binding protein Ibp1" evidence="2">
    <location>
        <begin position="32"/>
        <end position="96"/>
    </location>
</feature>
<dbReference type="AlphaFoldDB" id="A0A1S4VD43"/>
<evidence type="ECO:0000313" key="4">
    <source>
        <dbReference type="Proteomes" id="UP000192434"/>
    </source>
</evidence>
<accession>A0A1S4VD43</accession>
<dbReference type="KEGG" id="msao:MYCSP_10495"/>
<gene>
    <name evidence="3" type="ORF">BST43_13435</name>
</gene>
<dbReference type="STRING" id="1578165.BKG68_19190"/>
<name>A0A1S4VD43_9MYCO</name>
<evidence type="ECO:0000256" key="1">
    <source>
        <dbReference type="SAM" id="MobiDB-lite"/>
    </source>
</evidence>
<keyword evidence="2" id="KW-0732">Signal</keyword>
<organism evidence="3 4">
    <name type="scientific">Mycobacteroides saopaulense</name>
    <dbReference type="NCBI Taxonomy" id="1578165"/>
    <lineage>
        <taxon>Bacteria</taxon>
        <taxon>Bacillati</taxon>
        <taxon>Actinomycetota</taxon>
        <taxon>Actinomycetes</taxon>
        <taxon>Mycobacteriales</taxon>
        <taxon>Mycobacteriaceae</taxon>
        <taxon>Mycobacteroides</taxon>
    </lineage>
</organism>
<feature type="region of interest" description="Disordered" evidence="1">
    <location>
        <begin position="57"/>
        <end position="96"/>
    </location>
</feature>
<dbReference type="EMBL" id="MVII01000016">
    <property type="protein sequence ID" value="ORB56469.1"/>
    <property type="molecule type" value="Genomic_DNA"/>
</dbReference>
<comment type="caution">
    <text evidence="3">The sequence shown here is derived from an EMBL/GenBank/DDBJ whole genome shotgun (WGS) entry which is preliminary data.</text>
</comment>
<sequence length="96" mass="9675">MQGAGMRLFIGAGAALVLGVAAAIGSPVAQAAPEPPPVCYANQPSVGSMEFDPCLAPGDIEYQQGAHQPTYEGANPLTPPGVNPFVPDGTNKNNAD</sequence>
<reference evidence="3 4" key="1">
    <citation type="submission" date="2016-12" db="EMBL/GenBank/DDBJ databases">
        <title>The new phylogeny of genus Mycobacterium.</title>
        <authorList>
            <person name="Tortoli E."/>
            <person name="Trovato A."/>
            <person name="Cirillo D.M."/>
        </authorList>
    </citation>
    <scope>NUCLEOTIDE SEQUENCE [LARGE SCALE GENOMIC DNA]</scope>
    <source>
        <strain evidence="3 4">CCUG 66554</strain>
    </source>
</reference>
<evidence type="ECO:0000256" key="2">
    <source>
        <dbReference type="SAM" id="SignalP"/>
    </source>
</evidence>
<feature type="signal peptide" evidence="2">
    <location>
        <begin position="1"/>
        <end position="31"/>
    </location>
</feature>
<evidence type="ECO:0000313" key="3">
    <source>
        <dbReference type="EMBL" id="ORB56469.1"/>
    </source>
</evidence>
<evidence type="ECO:0008006" key="5">
    <source>
        <dbReference type="Google" id="ProtNLM"/>
    </source>
</evidence>